<dbReference type="Gramene" id="OQU76434">
    <property type="protein sequence ID" value="OQU76434"/>
    <property type="gene ID" value="SORBI_3010G144250"/>
</dbReference>
<dbReference type="EMBL" id="CM000769">
    <property type="protein sequence ID" value="OQU76434.1"/>
    <property type="molecule type" value="Genomic_DNA"/>
</dbReference>
<gene>
    <name evidence="2" type="ORF">SORBI_3010G144250</name>
</gene>
<reference evidence="3" key="2">
    <citation type="journal article" date="2018" name="Plant J.">
        <title>The Sorghum bicolor reference genome: improved assembly, gene annotations, a transcriptome atlas, and signatures of genome organization.</title>
        <authorList>
            <person name="McCormick R.F."/>
            <person name="Truong S.K."/>
            <person name="Sreedasyam A."/>
            <person name="Jenkins J."/>
            <person name="Shu S."/>
            <person name="Sims D."/>
            <person name="Kennedy M."/>
            <person name="Amirebrahimi M."/>
            <person name="Weers B.D."/>
            <person name="McKinley B."/>
            <person name="Mattison A."/>
            <person name="Morishige D.T."/>
            <person name="Grimwood J."/>
            <person name="Schmutz J."/>
            <person name="Mullet J.E."/>
        </authorList>
    </citation>
    <scope>NUCLEOTIDE SEQUENCE [LARGE SCALE GENOMIC DNA]</scope>
    <source>
        <strain evidence="3">cv. BTx623</strain>
    </source>
</reference>
<dbReference type="AlphaFoldDB" id="A0A1W0VT53"/>
<keyword evidence="3" id="KW-1185">Reference proteome</keyword>
<name>A0A1W0VT53_SORBI</name>
<proteinExistence type="predicted"/>
<evidence type="ECO:0000313" key="3">
    <source>
        <dbReference type="Proteomes" id="UP000000768"/>
    </source>
</evidence>
<sequence>MAAPAEARLTPPQRRPSAAAYQRGVQVQVAPWLPRLVRSSRATIPIQAGNQKIRKIQRPPRFLLLADHDTDVSSRAAETP</sequence>
<accession>A0A1W0VT53</accession>
<evidence type="ECO:0000313" key="2">
    <source>
        <dbReference type="EMBL" id="OQU76434.1"/>
    </source>
</evidence>
<feature type="region of interest" description="Disordered" evidence="1">
    <location>
        <begin position="1"/>
        <end position="21"/>
    </location>
</feature>
<reference evidence="2 3" key="1">
    <citation type="journal article" date="2009" name="Nature">
        <title>The Sorghum bicolor genome and the diversification of grasses.</title>
        <authorList>
            <person name="Paterson A.H."/>
            <person name="Bowers J.E."/>
            <person name="Bruggmann R."/>
            <person name="Dubchak I."/>
            <person name="Grimwood J."/>
            <person name="Gundlach H."/>
            <person name="Haberer G."/>
            <person name="Hellsten U."/>
            <person name="Mitros T."/>
            <person name="Poliakov A."/>
            <person name="Schmutz J."/>
            <person name="Spannagl M."/>
            <person name="Tang H."/>
            <person name="Wang X."/>
            <person name="Wicker T."/>
            <person name="Bharti A.K."/>
            <person name="Chapman J."/>
            <person name="Feltus F.A."/>
            <person name="Gowik U."/>
            <person name="Grigoriev I.V."/>
            <person name="Lyons E."/>
            <person name="Maher C.A."/>
            <person name="Martis M."/>
            <person name="Narechania A."/>
            <person name="Otillar R.P."/>
            <person name="Penning B.W."/>
            <person name="Salamov A.A."/>
            <person name="Wang Y."/>
            <person name="Zhang L."/>
            <person name="Carpita N.C."/>
            <person name="Freeling M."/>
            <person name="Gingle A.R."/>
            <person name="Hash C.T."/>
            <person name="Keller B."/>
            <person name="Klein P."/>
            <person name="Kresovich S."/>
            <person name="McCann M.C."/>
            <person name="Ming R."/>
            <person name="Peterson D.G."/>
            <person name="Mehboob-ur-Rahman"/>
            <person name="Ware D."/>
            <person name="Westhoff P."/>
            <person name="Mayer K.F."/>
            <person name="Messing J."/>
            <person name="Rokhsar D.S."/>
        </authorList>
    </citation>
    <scope>NUCLEOTIDE SEQUENCE [LARGE SCALE GENOMIC DNA]</scope>
    <source>
        <strain evidence="3">cv. BTx623</strain>
    </source>
</reference>
<dbReference type="InParanoid" id="A0A1W0VT53"/>
<protein>
    <submittedName>
        <fullName evidence="2">Uncharacterized protein</fullName>
    </submittedName>
</protein>
<evidence type="ECO:0000256" key="1">
    <source>
        <dbReference type="SAM" id="MobiDB-lite"/>
    </source>
</evidence>
<dbReference type="Proteomes" id="UP000000768">
    <property type="component" value="Chromosome 10"/>
</dbReference>
<organism evidence="2 3">
    <name type="scientific">Sorghum bicolor</name>
    <name type="common">Sorghum</name>
    <name type="synonym">Sorghum vulgare</name>
    <dbReference type="NCBI Taxonomy" id="4558"/>
    <lineage>
        <taxon>Eukaryota</taxon>
        <taxon>Viridiplantae</taxon>
        <taxon>Streptophyta</taxon>
        <taxon>Embryophyta</taxon>
        <taxon>Tracheophyta</taxon>
        <taxon>Spermatophyta</taxon>
        <taxon>Magnoliopsida</taxon>
        <taxon>Liliopsida</taxon>
        <taxon>Poales</taxon>
        <taxon>Poaceae</taxon>
        <taxon>PACMAD clade</taxon>
        <taxon>Panicoideae</taxon>
        <taxon>Andropogonodae</taxon>
        <taxon>Andropogoneae</taxon>
        <taxon>Sorghinae</taxon>
        <taxon>Sorghum</taxon>
    </lineage>
</organism>